<gene>
    <name evidence="1" type="ORF">SAMN05216521_102064</name>
</gene>
<dbReference type="InterPro" id="IPR035901">
    <property type="entry name" value="GIY-YIG_endonuc_sf"/>
</dbReference>
<reference evidence="1 2" key="1">
    <citation type="submission" date="2016-10" db="EMBL/GenBank/DDBJ databases">
        <authorList>
            <person name="Varghese N."/>
            <person name="Submissions S."/>
        </authorList>
    </citation>
    <scope>NUCLEOTIDE SEQUENCE [LARGE SCALE GENOMIC DNA]</scope>
    <source>
        <strain evidence="1 2">NLAE-zl-C196</strain>
    </source>
</reference>
<organism evidence="1 2">
    <name type="scientific">Enterocloster clostridioformis</name>
    <dbReference type="NCBI Taxonomy" id="1531"/>
    <lineage>
        <taxon>Bacteria</taxon>
        <taxon>Bacillati</taxon>
        <taxon>Bacillota</taxon>
        <taxon>Clostridia</taxon>
        <taxon>Lachnospirales</taxon>
        <taxon>Lachnospiraceae</taxon>
        <taxon>Enterocloster</taxon>
    </lineage>
</organism>
<sequence>MGKKTVYTIYKIFYGRPDGTEFVAYLGRTKQTINSRLRGHFFKLPMHKLIDIFSVTHIETATCQTEADMFLYEIYYINRFKPALNRDDKAEDELTIRLPELEFSLYPCGLLDKWKGELMPQKEIENGKDWWID</sequence>
<dbReference type="AlphaFoldDB" id="A0A1I0GKS4"/>
<evidence type="ECO:0000313" key="1">
    <source>
        <dbReference type="EMBL" id="SET71758.1"/>
    </source>
</evidence>
<proteinExistence type="predicted"/>
<evidence type="ECO:0000313" key="2">
    <source>
        <dbReference type="Proteomes" id="UP000182121"/>
    </source>
</evidence>
<accession>A0A1I0GKS4</accession>
<comment type="caution">
    <text evidence="1">The sequence shown here is derived from an EMBL/GenBank/DDBJ whole genome shotgun (WGS) entry which is preliminary data.</text>
</comment>
<dbReference type="SUPFAM" id="SSF82771">
    <property type="entry name" value="GIY-YIG endonuclease"/>
    <property type="match status" value="1"/>
</dbReference>
<evidence type="ECO:0008006" key="3">
    <source>
        <dbReference type="Google" id="ProtNLM"/>
    </source>
</evidence>
<dbReference type="Proteomes" id="UP000182121">
    <property type="component" value="Unassembled WGS sequence"/>
</dbReference>
<name>A0A1I0GKS4_9FIRM</name>
<dbReference type="RefSeq" id="WP_074662619.1">
    <property type="nucleotide sequence ID" value="NZ_FOIO01000020.1"/>
</dbReference>
<dbReference type="EMBL" id="FOIO01000020">
    <property type="protein sequence ID" value="SET71758.1"/>
    <property type="molecule type" value="Genomic_DNA"/>
</dbReference>
<protein>
    <recommendedName>
        <fullName evidence="3">GIY-YIG domain-containing protein</fullName>
    </recommendedName>
</protein>